<dbReference type="EMBL" id="JBHSGP010000004">
    <property type="protein sequence ID" value="MFC4720953.1"/>
    <property type="molecule type" value="Genomic_DNA"/>
</dbReference>
<keyword evidence="3" id="KW-1185">Reference proteome</keyword>
<organism evidence="2 3">
    <name type="scientific">Geojedonia litorea</name>
    <dbReference type="NCBI Taxonomy" id="1268269"/>
    <lineage>
        <taxon>Bacteria</taxon>
        <taxon>Pseudomonadati</taxon>
        <taxon>Bacteroidota</taxon>
        <taxon>Flavobacteriia</taxon>
        <taxon>Flavobacteriales</taxon>
        <taxon>Flavobacteriaceae</taxon>
        <taxon>Geojedonia</taxon>
    </lineage>
</organism>
<sequence length="238" mass="27879">MIKFFRHIRQTLIMENKTSKYLKYAIGEIILVVIGILIALSINNWNEARKDRQKEQLFLHKLSSNLNEDITSLKNILHSDSLLIHDLTSLSQEILTVKHTRELTFKNNARYKYFKFSANTSLYDNMIATGQIGLFRNDTIFDALTNYYKRATQMNNGIDESLKNYSREIESFYLRFDHVKNNIELPKKTIDDYKNEPFVLNSLHGKNGLLTFQIRNYTALLTECKSLLKVVQSEIDKK</sequence>
<keyword evidence="1" id="KW-0812">Transmembrane</keyword>
<evidence type="ECO:0000256" key="1">
    <source>
        <dbReference type="SAM" id="Phobius"/>
    </source>
</evidence>
<keyword evidence="1" id="KW-1133">Transmembrane helix</keyword>
<dbReference type="RefSeq" id="WP_387960194.1">
    <property type="nucleotide sequence ID" value="NZ_JBHSGP010000004.1"/>
</dbReference>
<accession>A0ABV9N1V0</accession>
<gene>
    <name evidence="2" type="ORF">ACFO5O_01360</name>
</gene>
<reference evidence="3" key="1">
    <citation type="journal article" date="2019" name="Int. J. Syst. Evol. Microbiol.">
        <title>The Global Catalogue of Microorganisms (GCM) 10K type strain sequencing project: providing services to taxonomists for standard genome sequencing and annotation.</title>
        <authorList>
            <consortium name="The Broad Institute Genomics Platform"/>
            <consortium name="The Broad Institute Genome Sequencing Center for Infectious Disease"/>
            <person name="Wu L."/>
            <person name="Ma J."/>
        </authorList>
    </citation>
    <scope>NUCLEOTIDE SEQUENCE [LARGE SCALE GENOMIC DNA]</scope>
    <source>
        <strain evidence="3">CCUG 63682</strain>
    </source>
</reference>
<evidence type="ECO:0000313" key="3">
    <source>
        <dbReference type="Proteomes" id="UP001595953"/>
    </source>
</evidence>
<keyword evidence="1" id="KW-0472">Membrane</keyword>
<feature type="transmembrane region" description="Helical" evidence="1">
    <location>
        <begin position="21"/>
        <end position="42"/>
    </location>
</feature>
<name>A0ABV9N1V0_9FLAO</name>
<proteinExistence type="predicted"/>
<dbReference type="InterPro" id="IPR045749">
    <property type="entry name" value="DUF6090"/>
</dbReference>
<protein>
    <submittedName>
        <fullName evidence="2">DUF6090 family protein</fullName>
    </submittedName>
</protein>
<dbReference type="Pfam" id="PF19578">
    <property type="entry name" value="DUF6090"/>
    <property type="match status" value="1"/>
</dbReference>
<evidence type="ECO:0000313" key="2">
    <source>
        <dbReference type="EMBL" id="MFC4720953.1"/>
    </source>
</evidence>
<comment type="caution">
    <text evidence="2">The sequence shown here is derived from an EMBL/GenBank/DDBJ whole genome shotgun (WGS) entry which is preliminary data.</text>
</comment>
<dbReference type="Proteomes" id="UP001595953">
    <property type="component" value="Unassembled WGS sequence"/>
</dbReference>